<dbReference type="EMBL" id="VWXX01000056">
    <property type="protein sequence ID" value="KAA6182027.1"/>
    <property type="molecule type" value="Genomic_DNA"/>
</dbReference>
<sequence>MKLDDLIVPTAVAKPGTKVQDVFRECVVRQVPGIPFKDASGRIIGKASIRHVLKMNCIPDYMVRHAALLGNTLTGLGIQAEKARRMLDHAVDSFVLADMATIVPNAPIEKALAVMERHDTTYLFVIDGDEYFGCVSIMGIAEAVMRYAEG</sequence>
<dbReference type="Proteomes" id="UP000322981">
    <property type="component" value="Unassembled WGS sequence"/>
</dbReference>
<dbReference type="Pfam" id="PF00571">
    <property type="entry name" value="CBS"/>
    <property type="match status" value="1"/>
</dbReference>
<feature type="domain" description="CBS" evidence="1">
    <location>
        <begin position="98"/>
        <end position="144"/>
    </location>
</feature>
<dbReference type="AlphaFoldDB" id="A0A5M8FBE7"/>
<accession>A0A5M8FBE7</accession>
<organism evidence="2 3">
    <name type="scientific">Thiohalocapsa marina</name>
    <dbReference type="NCBI Taxonomy" id="424902"/>
    <lineage>
        <taxon>Bacteria</taxon>
        <taxon>Pseudomonadati</taxon>
        <taxon>Pseudomonadota</taxon>
        <taxon>Gammaproteobacteria</taxon>
        <taxon>Chromatiales</taxon>
        <taxon>Chromatiaceae</taxon>
        <taxon>Thiohalocapsa</taxon>
    </lineage>
</organism>
<dbReference type="RefSeq" id="WP_150094885.1">
    <property type="nucleotide sequence ID" value="NZ_JBFUOH010000139.1"/>
</dbReference>
<evidence type="ECO:0000259" key="1">
    <source>
        <dbReference type="Pfam" id="PF00571"/>
    </source>
</evidence>
<protein>
    <submittedName>
        <fullName evidence="2">CBS domain-containing protein</fullName>
    </submittedName>
</protein>
<dbReference type="SUPFAM" id="SSF54631">
    <property type="entry name" value="CBS-domain pair"/>
    <property type="match status" value="1"/>
</dbReference>
<name>A0A5M8FBE7_9GAMM</name>
<dbReference type="InterPro" id="IPR046342">
    <property type="entry name" value="CBS_dom_sf"/>
</dbReference>
<comment type="caution">
    <text evidence="2">The sequence shown here is derived from an EMBL/GenBank/DDBJ whole genome shotgun (WGS) entry which is preliminary data.</text>
</comment>
<evidence type="ECO:0000313" key="3">
    <source>
        <dbReference type="Proteomes" id="UP000322981"/>
    </source>
</evidence>
<keyword evidence="3" id="KW-1185">Reference proteome</keyword>
<dbReference type="InterPro" id="IPR000644">
    <property type="entry name" value="CBS_dom"/>
</dbReference>
<proteinExistence type="predicted"/>
<evidence type="ECO:0000313" key="2">
    <source>
        <dbReference type="EMBL" id="KAA6182027.1"/>
    </source>
</evidence>
<reference evidence="2 3" key="1">
    <citation type="submission" date="2019-09" db="EMBL/GenBank/DDBJ databases">
        <title>Whole-genome sequence of the purple sulfur bacterium Thiohalocapsa marina DSM 19078.</title>
        <authorList>
            <person name="Kyndt J.A."/>
            <person name="Meyer T.E."/>
        </authorList>
    </citation>
    <scope>NUCLEOTIDE SEQUENCE [LARGE SCALE GENOMIC DNA]</scope>
    <source>
        <strain evidence="2 3">DSM 19078</strain>
    </source>
</reference>
<gene>
    <name evidence="2" type="ORF">F2Q65_18560</name>
</gene>
<dbReference type="Gene3D" id="3.10.580.10">
    <property type="entry name" value="CBS-domain"/>
    <property type="match status" value="1"/>
</dbReference>
<dbReference type="OrthoDB" id="5772871at2"/>